<dbReference type="Gene3D" id="3.10.129.10">
    <property type="entry name" value="Hotdog Thioesterase"/>
    <property type="match status" value="1"/>
</dbReference>
<dbReference type="CDD" id="cd00586">
    <property type="entry name" value="4HBT"/>
    <property type="match status" value="1"/>
</dbReference>
<comment type="caution">
    <text evidence="1">The sequence shown here is derived from an EMBL/GenBank/DDBJ whole genome shotgun (WGS) entry which is preliminary data.</text>
</comment>
<protein>
    <submittedName>
        <fullName evidence="1">Thioesterase family protein</fullName>
    </submittedName>
</protein>
<dbReference type="GO" id="GO:0047617">
    <property type="term" value="F:fatty acyl-CoA hydrolase activity"/>
    <property type="evidence" value="ECO:0007669"/>
    <property type="project" value="TreeGrafter"/>
</dbReference>
<name>A0A9J6PBM9_9PROT</name>
<dbReference type="Proteomes" id="UP001055804">
    <property type="component" value="Unassembled WGS sequence"/>
</dbReference>
<dbReference type="RefSeq" id="WP_269330931.1">
    <property type="nucleotide sequence ID" value="NZ_JAMZFT010000001.1"/>
</dbReference>
<keyword evidence="2" id="KW-1185">Reference proteome</keyword>
<evidence type="ECO:0000313" key="2">
    <source>
        <dbReference type="Proteomes" id="UP001055804"/>
    </source>
</evidence>
<sequence>MTAKDDFHYPAEPIEVVRLSVRPEWIDYNGHMNVAYYLLAFDKATDPFFDELGIGAKSAREDRAGPFALQNQIFFMREVREGDPLRITIQLIDHDAKKVHYFLSMYHADKGYLAATLEQITVFVDLKTRKTRPFTEETRMKVEALMAAHRDLPLPPQVGAQLGIRRKPGA</sequence>
<dbReference type="SUPFAM" id="SSF54637">
    <property type="entry name" value="Thioesterase/thiol ester dehydrase-isomerase"/>
    <property type="match status" value="1"/>
</dbReference>
<dbReference type="EMBL" id="JAMZFT010000001">
    <property type="protein sequence ID" value="MCP1334971.1"/>
    <property type="molecule type" value="Genomic_DNA"/>
</dbReference>
<proteinExistence type="predicted"/>
<organism evidence="1 2">
    <name type="scientific">Futiania mangrovi</name>
    <dbReference type="NCBI Taxonomy" id="2959716"/>
    <lineage>
        <taxon>Bacteria</taxon>
        <taxon>Pseudomonadati</taxon>
        <taxon>Pseudomonadota</taxon>
        <taxon>Alphaproteobacteria</taxon>
        <taxon>Futianiales</taxon>
        <taxon>Futianiaceae</taxon>
        <taxon>Futiania</taxon>
    </lineage>
</organism>
<dbReference type="AlphaFoldDB" id="A0A9J6PBM9"/>
<dbReference type="PANTHER" id="PTHR31793:SF2">
    <property type="entry name" value="BLR1345 PROTEIN"/>
    <property type="match status" value="1"/>
</dbReference>
<dbReference type="Pfam" id="PF13279">
    <property type="entry name" value="4HBT_2"/>
    <property type="match status" value="1"/>
</dbReference>
<accession>A0A9J6PBM9</accession>
<dbReference type="PANTHER" id="PTHR31793">
    <property type="entry name" value="4-HYDROXYBENZOYL-COA THIOESTERASE FAMILY MEMBER"/>
    <property type="match status" value="1"/>
</dbReference>
<dbReference type="InterPro" id="IPR029069">
    <property type="entry name" value="HotDog_dom_sf"/>
</dbReference>
<dbReference type="InterPro" id="IPR050563">
    <property type="entry name" value="4-hydroxybenzoyl-CoA_TE"/>
</dbReference>
<reference evidence="1" key="1">
    <citation type="submission" date="2022-06" db="EMBL/GenBank/DDBJ databases">
        <title>Isolation and Genomics of Futiania mangrovii gen. nov., sp. nov., a Rare and Metabolically-versatile member in the Class Alphaproteobacteria.</title>
        <authorList>
            <person name="Liu L."/>
            <person name="Huang W.-C."/>
            <person name="Pan J."/>
            <person name="Li J."/>
            <person name="Huang Y."/>
            <person name="Du H."/>
            <person name="Liu Y."/>
            <person name="Li M."/>
        </authorList>
    </citation>
    <scope>NUCLEOTIDE SEQUENCE</scope>
    <source>
        <strain evidence="1">FT118</strain>
    </source>
</reference>
<gene>
    <name evidence="1" type="ORF">NJQ99_00955</name>
</gene>
<evidence type="ECO:0000313" key="1">
    <source>
        <dbReference type="EMBL" id="MCP1334971.1"/>
    </source>
</evidence>